<reference evidence="1 2" key="1">
    <citation type="submission" date="2020-09" db="EMBL/GenBank/DDBJ databases">
        <title>Isolation and identification of active actinomycetes.</title>
        <authorList>
            <person name="Li X."/>
        </authorList>
    </citation>
    <scope>NUCLEOTIDE SEQUENCE [LARGE SCALE GENOMIC DNA]</scope>
    <source>
        <strain evidence="1 2">NEAU-LLC</strain>
    </source>
</reference>
<comment type="caution">
    <text evidence="1">The sequence shown here is derived from an EMBL/GenBank/DDBJ whole genome shotgun (WGS) entry which is preliminary data.</text>
</comment>
<dbReference type="Proteomes" id="UP000598426">
    <property type="component" value="Unassembled WGS sequence"/>
</dbReference>
<evidence type="ECO:0000313" key="2">
    <source>
        <dbReference type="Proteomes" id="UP000598426"/>
    </source>
</evidence>
<dbReference type="RefSeq" id="WP_191173203.1">
    <property type="nucleotide sequence ID" value="NZ_JACXZS010000014.1"/>
</dbReference>
<evidence type="ECO:0000313" key="1">
    <source>
        <dbReference type="EMBL" id="MBD3943602.1"/>
    </source>
</evidence>
<protein>
    <submittedName>
        <fullName evidence="1">Uncharacterized protein</fullName>
    </submittedName>
</protein>
<sequence>MPAAESEPIYLIRIYGDRTHTSEYGAGVYAGIVADELRRLDLLPTSICR</sequence>
<name>A0ABR8NSK1_9MICO</name>
<organism evidence="1 2">
    <name type="scientific">Microbacterium helvum</name>
    <dbReference type="NCBI Taxonomy" id="2773713"/>
    <lineage>
        <taxon>Bacteria</taxon>
        <taxon>Bacillati</taxon>
        <taxon>Actinomycetota</taxon>
        <taxon>Actinomycetes</taxon>
        <taxon>Micrococcales</taxon>
        <taxon>Microbacteriaceae</taxon>
        <taxon>Microbacterium</taxon>
    </lineage>
</organism>
<accession>A0ABR8NSK1</accession>
<proteinExistence type="predicted"/>
<keyword evidence="2" id="KW-1185">Reference proteome</keyword>
<dbReference type="EMBL" id="JACXZS010000014">
    <property type="protein sequence ID" value="MBD3943602.1"/>
    <property type="molecule type" value="Genomic_DNA"/>
</dbReference>
<gene>
    <name evidence="1" type="ORF">IF188_18070</name>
</gene>